<organism evidence="1">
    <name type="scientific">uncultured Woeseiaceae bacterium</name>
    <dbReference type="NCBI Taxonomy" id="1983305"/>
    <lineage>
        <taxon>Bacteria</taxon>
        <taxon>Pseudomonadati</taxon>
        <taxon>Pseudomonadota</taxon>
        <taxon>Gammaproteobacteria</taxon>
        <taxon>Woeseiales</taxon>
        <taxon>Woeseiaceae</taxon>
        <taxon>environmental samples</taxon>
    </lineage>
</organism>
<sequence>MFPILERLFRYIHINTRILNEMARPTFAYPFQGRQFSLVITYGAVL</sequence>
<evidence type="ECO:0000313" key="1">
    <source>
        <dbReference type="EMBL" id="VUX55816.1"/>
    </source>
</evidence>
<protein>
    <submittedName>
        <fullName evidence="1">Uncharacterized protein</fullName>
    </submittedName>
</protein>
<name>A0A7D9H8M1_9GAMM</name>
<reference evidence="1" key="1">
    <citation type="submission" date="2019-07" db="EMBL/GenBank/DDBJ databases">
        <authorList>
            <person name="Weber M."/>
            <person name="Kostadinov I."/>
            <person name="Kostadinov D I."/>
        </authorList>
    </citation>
    <scope>NUCLEOTIDE SEQUENCE</scope>
    <source>
        <strain evidence="1">Gfbio:sag-sample-m06:053724c1-46a9-4a36-b237-ea2bf867836b</strain>
    </source>
</reference>
<gene>
    <name evidence="1" type="ORF">JTBM06_V1_120014</name>
</gene>
<dbReference type="AlphaFoldDB" id="A0A7D9H8M1"/>
<proteinExistence type="predicted"/>
<accession>A0A7D9H8M1</accession>
<dbReference type="EMBL" id="LR633967">
    <property type="protein sequence ID" value="VUX55816.1"/>
    <property type="molecule type" value="Genomic_DNA"/>
</dbReference>